<dbReference type="OrthoDB" id="9771846at2"/>
<keyword evidence="2" id="KW-1185">Reference proteome</keyword>
<dbReference type="RefSeq" id="WP_015266393.1">
    <property type="nucleotide sequence ID" value="NC_019904.1"/>
</dbReference>
<proteinExistence type="predicted"/>
<evidence type="ECO:0008006" key="3">
    <source>
        <dbReference type="Google" id="ProtNLM"/>
    </source>
</evidence>
<dbReference type="AlphaFoldDB" id="L0G1V4"/>
<dbReference type="STRING" id="926556.Echvi_2598"/>
<evidence type="ECO:0000313" key="1">
    <source>
        <dbReference type="EMBL" id="AGA78840.1"/>
    </source>
</evidence>
<accession>L0G1V4</accession>
<sequence>MNYSTFSKDNRASLKTHHFLITRFNVEYLEKVKANLSISVEDWLERRFELFFSYCYPSVVQQSEKDFYWLVYFDQNTPKEYLERIIEKDFAKIIKPVFAKTWGSINENIRFEISRFEIEENDLIISSRLDNDDAVSADYIKAVQDVVKSKVWANSQLPFAIDLNNGLVFSSKKRCLYSVSRRSNPFVSLVANNQGNIETVFDYQHQEITSRYKSVQIIGKPLWFQNIHDTNISNRAYGKLKLFGYESLQREFGVNVELGKVSVGRLITLKTKEVFRRLRKKLSKRCFWFL</sequence>
<dbReference type="Pfam" id="PF11316">
    <property type="entry name" value="Rhamno_transf"/>
    <property type="match status" value="1"/>
</dbReference>
<gene>
    <name evidence="1" type="ordered locus">Echvi_2598</name>
</gene>
<name>L0G1V4_ECHVK</name>
<protein>
    <recommendedName>
        <fullName evidence="3">Rhamnosyl transferase</fullName>
    </recommendedName>
</protein>
<dbReference type="EMBL" id="CP003346">
    <property type="protein sequence ID" value="AGA78840.1"/>
    <property type="molecule type" value="Genomic_DNA"/>
</dbReference>
<dbReference type="HOGENOM" id="CLU_083262_0_0_10"/>
<evidence type="ECO:0000313" key="2">
    <source>
        <dbReference type="Proteomes" id="UP000010796"/>
    </source>
</evidence>
<reference evidence="2" key="1">
    <citation type="submission" date="2012-02" db="EMBL/GenBank/DDBJ databases">
        <title>The complete genome of Echinicola vietnamensis DSM 17526.</title>
        <authorList>
            <person name="Lucas S."/>
            <person name="Copeland A."/>
            <person name="Lapidus A."/>
            <person name="Glavina del Rio T."/>
            <person name="Dalin E."/>
            <person name="Tice H."/>
            <person name="Bruce D."/>
            <person name="Goodwin L."/>
            <person name="Pitluck S."/>
            <person name="Peters L."/>
            <person name="Ovchinnikova G."/>
            <person name="Teshima H."/>
            <person name="Kyrpides N."/>
            <person name="Mavromatis K."/>
            <person name="Ivanova N."/>
            <person name="Brettin T."/>
            <person name="Detter J.C."/>
            <person name="Han C."/>
            <person name="Larimer F."/>
            <person name="Land M."/>
            <person name="Hauser L."/>
            <person name="Markowitz V."/>
            <person name="Cheng J.-F."/>
            <person name="Hugenholtz P."/>
            <person name="Woyke T."/>
            <person name="Wu D."/>
            <person name="Brambilla E."/>
            <person name="Klenk H.-P."/>
            <person name="Eisen J.A."/>
        </authorList>
    </citation>
    <scope>NUCLEOTIDE SEQUENCE [LARGE SCALE GENOMIC DNA]</scope>
    <source>
        <strain evidence="2">DSM 17526 / LMG 23754 / KMM 6221</strain>
    </source>
</reference>
<dbReference type="Proteomes" id="UP000010796">
    <property type="component" value="Chromosome"/>
</dbReference>
<organism evidence="1 2">
    <name type="scientific">Echinicola vietnamensis (strain DSM 17526 / LMG 23754 / KMM 6221)</name>
    <dbReference type="NCBI Taxonomy" id="926556"/>
    <lineage>
        <taxon>Bacteria</taxon>
        <taxon>Pseudomonadati</taxon>
        <taxon>Bacteroidota</taxon>
        <taxon>Cytophagia</taxon>
        <taxon>Cytophagales</taxon>
        <taxon>Cyclobacteriaceae</taxon>
        <taxon>Echinicola</taxon>
    </lineage>
</organism>
<dbReference type="eggNOG" id="COG1216">
    <property type="taxonomic scope" value="Bacteria"/>
</dbReference>
<dbReference type="KEGG" id="evi:Echvi_2598"/>
<dbReference type="InterPro" id="IPR021466">
    <property type="entry name" value="Put_rhamnosyl_transferase"/>
</dbReference>